<dbReference type="EMBL" id="JAUIZM010000005">
    <property type="protein sequence ID" value="KAK1385961.1"/>
    <property type="molecule type" value="Genomic_DNA"/>
</dbReference>
<gene>
    <name evidence="1" type="ORF">POM88_023696</name>
</gene>
<proteinExistence type="predicted"/>
<name>A0AAD8IJD0_9APIA</name>
<dbReference type="Proteomes" id="UP001237642">
    <property type="component" value="Unassembled WGS sequence"/>
</dbReference>
<dbReference type="InterPro" id="IPR038920">
    <property type="entry name" value="At3g05675-like"/>
</dbReference>
<protein>
    <submittedName>
        <fullName evidence="1">Indole-3-glycerol phosphate synthase</fullName>
    </submittedName>
</protein>
<evidence type="ECO:0000313" key="1">
    <source>
        <dbReference type="EMBL" id="KAK1385961.1"/>
    </source>
</evidence>
<accession>A0AAD8IJD0</accession>
<evidence type="ECO:0000313" key="2">
    <source>
        <dbReference type="Proteomes" id="UP001237642"/>
    </source>
</evidence>
<organism evidence="1 2">
    <name type="scientific">Heracleum sosnowskyi</name>
    <dbReference type="NCBI Taxonomy" id="360622"/>
    <lineage>
        <taxon>Eukaryota</taxon>
        <taxon>Viridiplantae</taxon>
        <taxon>Streptophyta</taxon>
        <taxon>Embryophyta</taxon>
        <taxon>Tracheophyta</taxon>
        <taxon>Spermatophyta</taxon>
        <taxon>Magnoliopsida</taxon>
        <taxon>eudicotyledons</taxon>
        <taxon>Gunneridae</taxon>
        <taxon>Pentapetalae</taxon>
        <taxon>asterids</taxon>
        <taxon>campanulids</taxon>
        <taxon>Apiales</taxon>
        <taxon>Apiaceae</taxon>
        <taxon>Apioideae</taxon>
        <taxon>apioid superclade</taxon>
        <taxon>Tordylieae</taxon>
        <taxon>Tordyliinae</taxon>
        <taxon>Heracleum</taxon>
    </lineage>
</organism>
<dbReference type="PANTHER" id="PTHR31060:SF4">
    <property type="entry name" value="1,8-CINEOLE SYNTHASE"/>
    <property type="match status" value="1"/>
</dbReference>
<comment type="caution">
    <text evidence="1">The sequence shown here is derived from an EMBL/GenBank/DDBJ whole genome shotgun (WGS) entry which is preliminary data.</text>
</comment>
<sequence>MEGLPTTIPLLLLRNIITSFFIHADKFLLNLGKRYRILNSLRYILVSTFFFLLQFFPSHENSKNNRDTNKKIPVVGNYPGDTGISRALAQLLWTMNDVPVSSRKYEVVRTLSEKVVNDNLSECHARLDEINVVVLSAAFSRTLLQLENRVAIVEDDSVHEIIEGSKGNFNKLSRVTRAVWYCFEAAWSRMGMSEVNRCGKSAEKLAAEVLWLAQKLAQCGNVEEAVERWGSANKLAWLALSAEPRLQCSLVKVSVFLLKQAKETGNDKEDDEGNRECQKQTKIKLLMSWLPLLCRATNGTDTPLLSFSEKAEVEKALEEIIEALSTEEQEQILALWLHHYVHCPTSDWPNLQDCYSRWCNSSRRLLILQ</sequence>
<keyword evidence="2" id="KW-1185">Reference proteome</keyword>
<dbReference type="PANTHER" id="PTHR31060">
    <property type="entry name" value="OSJNBA0011J08.25 PROTEIN-RELATED"/>
    <property type="match status" value="1"/>
</dbReference>
<dbReference type="AlphaFoldDB" id="A0AAD8IJD0"/>
<reference evidence="1" key="1">
    <citation type="submission" date="2023-02" db="EMBL/GenBank/DDBJ databases">
        <title>Genome of toxic invasive species Heracleum sosnowskyi carries increased number of genes despite the absence of recent whole-genome duplications.</title>
        <authorList>
            <person name="Schelkunov M."/>
            <person name="Shtratnikova V."/>
            <person name="Makarenko M."/>
            <person name="Klepikova A."/>
            <person name="Omelchenko D."/>
            <person name="Novikova G."/>
            <person name="Obukhova E."/>
            <person name="Bogdanov V."/>
            <person name="Penin A."/>
            <person name="Logacheva M."/>
        </authorList>
    </citation>
    <scope>NUCLEOTIDE SEQUENCE</scope>
    <source>
        <strain evidence="1">Hsosn_3</strain>
        <tissue evidence="1">Leaf</tissue>
    </source>
</reference>
<reference evidence="1" key="2">
    <citation type="submission" date="2023-05" db="EMBL/GenBank/DDBJ databases">
        <authorList>
            <person name="Schelkunov M.I."/>
        </authorList>
    </citation>
    <scope>NUCLEOTIDE SEQUENCE</scope>
    <source>
        <strain evidence="1">Hsosn_3</strain>
        <tissue evidence="1">Leaf</tissue>
    </source>
</reference>